<dbReference type="GO" id="GO:0032259">
    <property type="term" value="P:methylation"/>
    <property type="evidence" value="ECO:0007669"/>
    <property type="project" value="UniProtKB-KW"/>
</dbReference>
<keyword evidence="11" id="KW-0804">Transcription</keyword>
<protein>
    <recommendedName>
        <fullName evidence="14">Protein arginine N-methyltransferase 6</fullName>
        <ecNumber evidence="2">2.1.1.319</ecNumber>
    </recommendedName>
    <alternativeName>
        <fullName evidence="15">Histone-arginine N-methyltransferase PRMT6</fullName>
    </alternativeName>
</protein>
<keyword evidence="7 17" id="KW-0949">S-adenosyl-L-methionine</keyword>
<dbReference type="CDD" id="cd02440">
    <property type="entry name" value="AdoMet_MTases"/>
    <property type="match status" value="1"/>
</dbReference>
<keyword evidence="10" id="KW-0805">Transcription regulation</keyword>
<keyword evidence="20" id="KW-1185">Reference proteome</keyword>
<dbReference type="GeneTree" id="ENSGT00940000160961"/>
<keyword evidence="8" id="KW-0227">DNA damage</keyword>
<sequence length="340" mass="37924">MALLKKRKHDRSEQDNEYFQCYSDVSIHEEMIADTARTNAYRRAILHSNNALCGKTVLDVGAGTGILSIFCAQAGAKKVYAVEASTVAELAKDVVKQNGMEGKVKVINNSVENAEIPEQVDAIVSEWMGYALMYESMLNSVIYARDKWLKPGGLIFPSSADLFIAPINDPTTENRLDFWSEAKDMYGVDMSCMRSFARTCIMSKEMAVCPVSPEDILSFPAKFASINLASATLEETAKIHGSYEFKCFGSSLMHGFAIWFLVTFPGEKAVFLSTSPYGEDTHWKQTLLYLDEEIQVKQDTEISGDITMTPAEGNPRHLHVLLTYRIGESVCRTKHFQMGN</sequence>
<dbReference type="InterPro" id="IPR029063">
    <property type="entry name" value="SAM-dependent_MTases_sf"/>
</dbReference>
<comment type="catalytic activity">
    <reaction evidence="16">
        <text>L-arginyl-[protein] + 2 S-adenosyl-L-methionine = N(omega),N(omega)-dimethyl-L-arginyl-[protein] + 2 S-adenosyl-L-homocysteine + 2 H(+)</text>
        <dbReference type="Rhea" id="RHEA:48096"/>
        <dbReference type="Rhea" id="RHEA-COMP:10532"/>
        <dbReference type="Rhea" id="RHEA-COMP:11991"/>
        <dbReference type="ChEBI" id="CHEBI:15378"/>
        <dbReference type="ChEBI" id="CHEBI:29965"/>
        <dbReference type="ChEBI" id="CHEBI:57856"/>
        <dbReference type="ChEBI" id="CHEBI:59789"/>
        <dbReference type="ChEBI" id="CHEBI:61897"/>
        <dbReference type="EC" id="2.1.1.319"/>
    </reaction>
</comment>
<evidence type="ECO:0000256" key="7">
    <source>
        <dbReference type="ARBA" id="ARBA00022691"/>
    </source>
</evidence>
<dbReference type="SUPFAM" id="SSF53335">
    <property type="entry name" value="S-adenosyl-L-methionine-dependent methyltransferases"/>
    <property type="match status" value="1"/>
</dbReference>
<evidence type="ECO:0000256" key="2">
    <source>
        <dbReference type="ARBA" id="ARBA00011925"/>
    </source>
</evidence>
<dbReference type="Pfam" id="PF22528">
    <property type="entry name" value="PRMT_C"/>
    <property type="match status" value="1"/>
</dbReference>
<evidence type="ECO:0000256" key="5">
    <source>
        <dbReference type="ARBA" id="ARBA00022603"/>
    </source>
</evidence>
<dbReference type="PANTHER" id="PTHR11006:SF73">
    <property type="entry name" value="PROTEIN ARGININE N-METHYLTRANSFERASE 6"/>
    <property type="match status" value="1"/>
</dbReference>
<dbReference type="Gene3D" id="3.40.50.150">
    <property type="entry name" value="Vaccinia Virus protein VP39"/>
    <property type="match status" value="1"/>
</dbReference>
<dbReference type="PROSITE" id="PS51678">
    <property type="entry name" value="SAM_MT_PRMT"/>
    <property type="match status" value="1"/>
</dbReference>
<organism evidence="19 20">
    <name type="scientific">Leptobrachium leishanense</name>
    <name type="common">Leishan spiny toad</name>
    <dbReference type="NCBI Taxonomy" id="445787"/>
    <lineage>
        <taxon>Eukaryota</taxon>
        <taxon>Metazoa</taxon>
        <taxon>Chordata</taxon>
        <taxon>Craniata</taxon>
        <taxon>Vertebrata</taxon>
        <taxon>Euteleostomi</taxon>
        <taxon>Amphibia</taxon>
        <taxon>Batrachia</taxon>
        <taxon>Anura</taxon>
        <taxon>Pelobatoidea</taxon>
        <taxon>Megophryidae</taxon>
        <taxon>Leptobrachium</taxon>
    </lineage>
</organism>
<dbReference type="GO" id="GO:0070611">
    <property type="term" value="F:histone H3R2 methyltransferase activity"/>
    <property type="evidence" value="ECO:0007669"/>
    <property type="project" value="UniProtKB-ARBA"/>
</dbReference>
<evidence type="ECO:0000313" key="19">
    <source>
        <dbReference type="Ensembl" id="ENSLLEP00000044720.1"/>
    </source>
</evidence>
<dbReference type="GO" id="GO:0045892">
    <property type="term" value="P:negative regulation of DNA-templated transcription"/>
    <property type="evidence" value="ECO:0007669"/>
    <property type="project" value="UniProtKB-ARBA"/>
</dbReference>
<keyword evidence="3" id="KW-0488">Methylation</keyword>
<dbReference type="Pfam" id="PF06325">
    <property type="entry name" value="PrmA"/>
    <property type="match status" value="1"/>
</dbReference>
<keyword evidence="4" id="KW-0678">Repressor</keyword>
<evidence type="ECO:0000313" key="20">
    <source>
        <dbReference type="Proteomes" id="UP000694569"/>
    </source>
</evidence>
<evidence type="ECO:0000256" key="11">
    <source>
        <dbReference type="ARBA" id="ARBA00023163"/>
    </source>
</evidence>
<dbReference type="Gene3D" id="2.70.160.11">
    <property type="entry name" value="Hnrnp arginine n-methyltransferase1"/>
    <property type="match status" value="1"/>
</dbReference>
<reference evidence="19" key="1">
    <citation type="submission" date="2025-08" db="UniProtKB">
        <authorList>
            <consortium name="Ensembl"/>
        </authorList>
    </citation>
    <scope>IDENTIFICATION</scope>
</reference>
<evidence type="ECO:0000256" key="13">
    <source>
        <dbReference type="ARBA" id="ARBA00023242"/>
    </source>
</evidence>
<comment type="subcellular location">
    <subcellularLocation>
        <location evidence="1">Nucleus</location>
    </subcellularLocation>
</comment>
<evidence type="ECO:0000256" key="6">
    <source>
        <dbReference type="ARBA" id="ARBA00022679"/>
    </source>
</evidence>
<reference evidence="19" key="2">
    <citation type="submission" date="2025-09" db="UniProtKB">
        <authorList>
            <consortium name="Ensembl"/>
        </authorList>
    </citation>
    <scope>IDENTIFICATION</scope>
</reference>
<evidence type="ECO:0000259" key="18">
    <source>
        <dbReference type="Pfam" id="PF22528"/>
    </source>
</evidence>
<keyword evidence="6 17" id="KW-0808">Transferase</keyword>
<dbReference type="FunFam" id="3.40.50.150:FF:000016">
    <property type="entry name" value="Protein arginine N-methyltransferase 6"/>
    <property type="match status" value="1"/>
</dbReference>
<evidence type="ECO:0000256" key="15">
    <source>
        <dbReference type="ARBA" id="ARBA00042685"/>
    </source>
</evidence>
<evidence type="ECO:0000256" key="1">
    <source>
        <dbReference type="ARBA" id="ARBA00004123"/>
    </source>
</evidence>
<evidence type="ECO:0000256" key="9">
    <source>
        <dbReference type="ARBA" id="ARBA00022853"/>
    </source>
</evidence>
<evidence type="ECO:0000256" key="12">
    <source>
        <dbReference type="ARBA" id="ARBA00023204"/>
    </source>
</evidence>
<keyword evidence="5 17" id="KW-0489">Methyltransferase</keyword>
<dbReference type="InterPro" id="IPR025799">
    <property type="entry name" value="Arg_MeTrfase"/>
</dbReference>
<dbReference type="Proteomes" id="UP000694569">
    <property type="component" value="Unplaced"/>
</dbReference>
<evidence type="ECO:0000256" key="16">
    <source>
        <dbReference type="ARBA" id="ARBA00049086"/>
    </source>
</evidence>
<dbReference type="InterPro" id="IPR055135">
    <property type="entry name" value="PRMT_dom"/>
</dbReference>
<keyword evidence="9" id="KW-0156">Chromatin regulator</keyword>
<dbReference type="OrthoDB" id="7848332at2759"/>
<dbReference type="GO" id="GO:0035242">
    <property type="term" value="F:protein-arginine omega-N asymmetric methyltransferase activity"/>
    <property type="evidence" value="ECO:0007669"/>
    <property type="project" value="UniProtKB-EC"/>
</dbReference>
<evidence type="ECO:0000256" key="4">
    <source>
        <dbReference type="ARBA" id="ARBA00022491"/>
    </source>
</evidence>
<dbReference type="EC" id="2.1.1.319" evidence="2"/>
<gene>
    <name evidence="19" type="primary">PRMT6</name>
</gene>
<dbReference type="FunFam" id="2.70.160.11:FF:000009">
    <property type="entry name" value="protein arginine N-methyltransferase 6"/>
    <property type="match status" value="1"/>
</dbReference>
<evidence type="ECO:0000256" key="10">
    <source>
        <dbReference type="ARBA" id="ARBA00023015"/>
    </source>
</evidence>
<dbReference type="PANTHER" id="PTHR11006">
    <property type="entry name" value="PROTEIN ARGININE N-METHYLTRANSFERASE"/>
    <property type="match status" value="1"/>
</dbReference>
<accession>A0A8C5QZJ1</accession>
<name>A0A8C5QZJ1_9ANUR</name>
<dbReference type="AlphaFoldDB" id="A0A8C5QZJ1"/>
<proteinExistence type="predicted"/>
<evidence type="ECO:0000256" key="8">
    <source>
        <dbReference type="ARBA" id="ARBA00022763"/>
    </source>
</evidence>
<evidence type="ECO:0000256" key="14">
    <source>
        <dbReference type="ARBA" id="ARBA00040406"/>
    </source>
</evidence>
<dbReference type="GO" id="GO:0006281">
    <property type="term" value="P:DNA repair"/>
    <property type="evidence" value="ECO:0007669"/>
    <property type="project" value="UniProtKB-KW"/>
</dbReference>
<evidence type="ECO:0000256" key="17">
    <source>
        <dbReference type="PROSITE-ProRule" id="PRU01015"/>
    </source>
</evidence>
<keyword evidence="13" id="KW-0539">Nucleus</keyword>
<feature type="domain" description="Protein arginine N-methyltransferase" evidence="18">
    <location>
        <begin position="159"/>
        <end position="327"/>
    </location>
</feature>
<dbReference type="GO" id="GO:0005634">
    <property type="term" value="C:nucleus"/>
    <property type="evidence" value="ECO:0007669"/>
    <property type="project" value="UniProtKB-SubCell"/>
</dbReference>
<dbReference type="Ensembl" id="ENSLLET00000046511.1">
    <property type="protein sequence ID" value="ENSLLEP00000044720.1"/>
    <property type="gene ID" value="ENSLLEG00000028390.1"/>
</dbReference>
<evidence type="ECO:0000256" key="3">
    <source>
        <dbReference type="ARBA" id="ARBA00022481"/>
    </source>
</evidence>
<keyword evidence="12" id="KW-0234">DNA repair</keyword>